<dbReference type="InterPro" id="IPR016024">
    <property type="entry name" value="ARM-type_fold"/>
</dbReference>
<dbReference type="PANTHER" id="PTHR46270">
    <property type="entry name" value="ARMADILLO-TYPE FOLD-RELATED"/>
    <property type="match status" value="1"/>
</dbReference>
<dbReference type="InterPro" id="IPR011989">
    <property type="entry name" value="ARM-like"/>
</dbReference>
<organism evidence="1 2">
    <name type="scientific">Batillaria attramentaria</name>
    <dbReference type="NCBI Taxonomy" id="370345"/>
    <lineage>
        <taxon>Eukaryota</taxon>
        <taxon>Metazoa</taxon>
        <taxon>Spiralia</taxon>
        <taxon>Lophotrochozoa</taxon>
        <taxon>Mollusca</taxon>
        <taxon>Gastropoda</taxon>
        <taxon>Caenogastropoda</taxon>
        <taxon>Sorbeoconcha</taxon>
        <taxon>Cerithioidea</taxon>
        <taxon>Batillariidae</taxon>
        <taxon>Batillaria</taxon>
    </lineage>
</organism>
<dbReference type="AlphaFoldDB" id="A0ABD0JCZ6"/>
<name>A0ABD0JCZ6_9CAEN</name>
<comment type="caution">
    <text evidence="1">The sequence shown here is derived from an EMBL/GenBank/DDBJ whole genome shotgun (WGS) entry which is preliminary data.</text>
</comment>
<keyword evidence="2" id="KW-1185">Reference proteome</keyword>
<dbReference type="Proteomes" id="UP001519460">
    <property type="component" value="Unassembled WGS sequence"/>
</dbReference>
<dbReference type="SUPFAM" id="SSF48371">
    <property type="entry name" value="ARM repeat"/>
    <property type="match status" value="2"/>
</dbReference>
<gene>
    <name evidence="1" type="ORF">BaRGS_00035993</name>
</gene>
<dbReference type="PANTHER" id="PTHR46270:SF2">
    <property type="entry name" value="TIR DOMAIN-CONTAINING PROTEIN"/>
    <property type="match status" value="1"/>
</dbReference>
<sequence>MASEMSSHGDADENGQDQPFPKHWNTFIQIAEFCVMGDQDPKSYGNVFECLVKIAQSLGSPSCQLHSDLADVSRFAASVGFAEKSVALMRQVMAEMGLKYISDLSLIKDVRMACLDLARNIVLNMACHGKEIRPRIAKTGLFSDVLEDLKHMQHLSAAVLWERGVFRSSIDIIQNCCKSAEVVPMAKELNAEEHIKPFLEKRDQNVRPLTLLTLCYIMDDSSSEIFRLDVETVQSFLDRIQANMNKARERQDGFTLEESLFALSRFSSNHFNRRLIVAKGALEMLVFILTTDLVEERELAITAVLELAKDPVNAKFFQRDSQLARVLKDLQRCKHEMTRDKASAALTLIQQQPVDETQDEAESALLEEMMADSSNALDILGVTEVEYLLEQLSVTESTVKRLRGNFAPEQVLRVLANLARGDNRKLEILARGGLDVLQQHLLRGDDDVKLQTVDVLLQLASSTENCAILQSHRGLAEAVKSLRRSDNMAMSRAADTLEHAIKDEKAAKASVVSFNHS</sequence>
<reference evidence="1 2" key="1">
    <citation type="journal article" date="2023" name="Sci. Data">
        <title>Genome assembly of the Korean intertidal mud-creeper Batillaria attramentaria.</title>
        <authorList>
            <person name="Patra A.K."/>
            <person name="Ho P.T."/>
            <person name="Jun S."/>
            <person name="Lee S.J."/>
            <person name="Kim Y."/>
            <person name="Won Y.J."/>
        </authorList>
    </citation>
    <scope>NUCLEOTIDE SEQUENCE [LARGE SCALE GENOMIC DNA]</scope>
    <source>
        <strain evidence="1">Wonlab-2016</strain>
    </source>
</reference>
<protein>
    <submittedName>
        <fullName evidence="1">Uncharacterized protein</fullName>
    </submittedName>
</protein>
<accession>A0ABD0JCZ6</accession>
<dbReference type="Gene3D" id="1.25.10.10">
    <property type="entry name" value="Leucine-rich Repeat Variant"/>
    <property type="match status" value="2"/>
</dbReference>
<evidence type="ECO:0000313" key="1">
    <source>
        <dbReference type="EMBL" id="KAK7471355.1"/>
    </source>
</evidence>
<proteinExistence type="predicted"/>
<evidence type="ECO:0000313" key="2">
    <source>
        <dbReference type="Proteomes" id="UP001519460"/>
    </source>
</evidence>
<dbReference type="EMBL" id="JACVVK020000496">
    <property type="protein sequence ID" value="KAK7471355.1"/>
    <property type="molecule type" value="Genomic_DNA"/>
</dbReference>